<proteinExistence type="predicted"/>
<organism evidence="2 3">
    <name type="scientific">Aldrovandia affinis</name>
    <dbReference type="NCBI Taxonomy" id="143900"/>
    <lineage>
        <taxon>Eukaryota</taxon>
        <taxon>Metazoa</taxon>
        <taxon>Chordata</taxon>
        <taxon>Craniata</taxon>
        <taxon>Vertebrata</taxon>
        <taxon>Euteleostomi</taxon>
        <taxon>Actinopterygii</taxon>
        <taxon>Neopterygii</taxon>
        <taxon>Teleostei</taxon>
        <taxon>Notacanthiformes</taxon>
        <taxon>Halosauridae</taxon>
        <taxon>Aldrovandia</taxon>
    </lineage>
</organism>
<dbReference type="Proteomes" id="UP001221898">
    <property type="component" value="Unassembled WGS sequence"/>
</dbReference>
<dbReference type="AlphaFoldDB" id="A0AAD7RVT5"/>
<evidence type="ECO:0000256" key="1">
    <source>
        <dbReference type="SAM" id="MobiDB-lite"/>
    </source>
</evidence>
<accession>A0AAD7RVT5</accession>
<dbReference type="EMBL" id="JAINUG010000161">
    <property type="protein sequence ID" value="KAJ8391202.1"/>
    <property type="molecule type" value="Genomic_DNA"/>
</dbReference>
<comment type="caution">
    <text evidence="2">The sequence shown here is derived from an EMBL/GenBank/DDBJ whole genome shotgun (WGS) entry which is preliminary data.</text>
</comment>
<keyword evidence="3" id="KW-1185">Reference proteome</keyword>
<evidence type="ECO:0000313" key="2">
    <source>
        <dbReference type="EMBL" id="KAJ8391202.1"/>
    </source>
</evidence>
<name>A0AAD7RVT5_9TELE</name>
<feature type="region of interest" description="Disordered" evidence="1">
    <location>
        <begin position="56"/>
        <end position="76"/>
    </location>
</feature>
<gene>
    <name evidence="2" type="ORF">AAFF_G00096310</name>
</gene>
<sequence length="76" mass="8146">MTDTLGLQLPDCSPAGPKGDTCLFPSPSPIRQGLCTIHKANKGHLKKTVQTYLGSRGDDADNMHCQGRIEPNLKGN</sequence>
<protein>
    <submittedName>
        <fullName evidence="2">Uncharacterized protein</fullName>
    </submittedName>
</protein>
<reference evidence="2" key="1">
    <citation type="journal article" date="2023" name="Science">
        <title>Genome structures resolve the early diversification of teleost fishes.</title>
        <authorList>
            <person name="Parey E."/>
            <person name="Louis A."/>
            <person name="Montfort J."/>
            <person name="Bouchez O."/>
            <person name="Roques C."/>
            <person name="Iampietro C."/>
            <person name="Lluch J."/>
            <person name="Castinel A."/>
            <person name="Donnadieu C."/>
            <person name="Desvignes T."/>
            <person name="Floi Bucao C."/>
            <person name="Jouanno E."/>
            <person name="Wen M."/>
            <person name="Mejri S."/>
            <person name="Dirks R."/>
            <person name="Jansen H."/>
            <person name="Henkel C."/>
            <person name="Chen W.J."/>
            <person name="Zahm M."/>
            <person name="Cabau C."/>
            <person name="Klopp C."/>
            <person name="Thompson A.W."/>
            <person name="Robinson-Rechavi M."/>
            <person name="Braasch I."/>
            <person name="Lecointre G."/>
            <person name="Bobe J."/>
            <person name="Postlethwait J.H."/>
            <person name="Berthelot C."/>
            <person name="Roest Crollius H."/>
            <person name="Guiguen Y."/>
        </authorList>
    </citation>
    <scope>NUCLEOTIDE SEQUENCE</scope>
    <source>
        <strain evidence="2">NC1722</strain>
    </source>
</reference>
<evidence type="ECO:0000313" key="3">
    <source>
        <dbReference type="Proteomes" id="UP001221898"/>
    </source>
</evidence>